<comment type="subcellular location">
    <subcellularLocation>
        <location evidence="1 8">Nucleus</location>
    </subcellularLocation>
</comment>
<keyword evidence="5 8" id="KW-0804">Transcription</keyword>
<dbReference type="Pfam" id="PF10018">
    <property type="entry name" value="Med4"/>
    <property type="match status" value="1"/>
</dbReference>
<keyword evidence="6 8" id="KW-0539">Nucleus</keyword>
<evidence type="ECO:0000256" key="4">
    <source>
        <dbReference type="ARBA" id="ARBA00023015"/>
    </source>
</evidence>
<evidence type="ECO:0000256" key="3">
    <source>
        <dbReference type="ARBA" id="ARBA00020629"/>
    </source>
</evidence>
<dbReference type="EMBL" id="LT635767">
    <property type="protein sequence ID" value="SGZ55154.1"/>
    <property type="molecule type" value="Genomic_DNA"/>
</dbReference>
<feature type="compositionally biased region" description="Acidic residues" evidence="9">
    <location>
        <begin position="290"/>
        <end position="299"/>
    </location>
</feature>
<dbReference type="GO" id="GO:0016592">
    <property type="term" value="C:mediator complex"/>
    <property type="evidence" value="ECO:0007669"/>
    <property type="project" value="InterPro"/>
</dbReference>
<name>A0A1L0BXP4_9ASCO</name>
<evidence type="ECO:0000256" key="6">
    <source>
        <dbReference type="ARBA" id="ARBA00023242"/>
    </source>
</evidence>
<comment type="similarity">
    <text evidence="2 8">Belongs to the Mediator complex subunit 4 family.</text>
</comment>
<comment type="subunit">
    <text evidence="8">Component of the Mediator complex.</text>
</comment>
<evidence type="ECO:0000256" key="1">
    <source>
        <dbReference type="ARBA" id="ARBA00004123"/>
    </source>
</evidence>
<evidence type="ECO:0000256" key="2">
    <source>
        <dbReference type="ARBA" id="ARBA00009626"/>
    </source>
</evidence>
<feature type="compositionally biased region" description="Basic and acidic residues" evidence="9">
    <location>
        <begin position="259"/>
        <end position="270"/>
    </location>
</feature>
<gene>
    <name evidence="8" type="primary">MED4</name>
    <name evidence="10" type="ORF">SAMEA4029009_CIC11G00000000263</name>
</gene>
<dbReference type="GO" id="GO:0003712">
    <property type="term" value="F:transcription coregulator activity"/>
    <property type="evidence" value="ECO:0007669"/>
    <property type="project" value="InterPro"/>
</dbReference>
<dbReference type="GO" id="GO:0070847">
    <property type="term" value="C:core mediator complex"/>
    <property type="evidence" value="ECO:0007669"/>
    <property type="project" value="TreeGrafter"/>
</dbReference>
<evidence type="ECO:0000256" key="5">
    <source>
        <dbReference type="ARBA" id="ARBA00023163"/>
    </source>
</evidence>
<dbReference type="GO" id="GO:0006357">
    <property type="term" value="P:regulation of transcription by RNA polymerase II"/>
    <property type="evidence" value="ECO:0007669"/>
    <property type="project" value="InterPro"/>
</dbReference>
<proteinExistence type="inferred from homology"/>
<evidence type="ECO:0000256" key="9">
    <source>
        <dbReference type="SAM" id="MobiDB-lite"/>
    </source>
</evidence>
<evidence type="ECO:0000256" key="7">
    <source>
        <dbReference type="ARBA" id="ARBA00031257"/>
    </source>
</evidence>
<evidence type="ECO:0000256" key="8">
    <source>
        <dbReference type="RuleBase" id="RU364141"/>
    </source>
</evidence>
<feature type="region of interest" description="Disordered" evidence="9">
    <location>
        <begin position="27"/>
        <end position="48"/>
    </location>
</feature>
<accession>A0A1L0BXP4</accession>
<feature type="compositionally biased region" description="Low complexity" evidence="9">
    <location>
        <begin position="275"/>
        <end position="289"/>
    </location>
</feature>
<protein>
    <recommendedName>
        <fullName evidence="3 8">Mediator of RNA polymerase II transcription subunit 4</fullName>
    </recommendedName>
    <alternativeName>
        <fullName evidence="7 8">Mediator complex subunit 4</fullName>
    </alternativeName>
</protein>
<reference evidence="10 11" key="1">
    <citation type="submission" date="2016-10" db="EMBL/GenBank/DDBJ databases">
        <authorList>
            <person name="de Groot N.N."/>
        </authorList>
    </citation>
    <scope>NUCLEOTIDE SEQUENCE [LARGE SCALE GENOMIC DNA]</scope>
    <source>
        <strain evidence="10 11">PYCC 4715</strain>
    </source>
</reference>
<comment type="function">
    <text evidence="8">Component of the Mediator complex, a coactivator involved in the regulated transcription of nearly all RNA polymerase II-dependent genes. Mediator functions as a bridge to convey information from gene-specific regulatory proteins to the basal RNA polymerase II transcription machinery. Mediator is recruited to promoters by direct interactions with regulatory proteins and serves as a scaffold for the assembly of a functional preinitiation complex with RNA polymerase II and the general transcription factors.</text>
</comment>
<evidence type="ECO:0000313" key="11">
    <source>
        <dbReference type="Proteomes" id="UP000182259"/>
    </source>
</evidence>
<evidence type="ECO:0000313" key="10">
    <source>
        <dbReference type="EMBL" id="SGZ55154.1"/>
    </source>
</evidence>
<dbReference type="Proteomes" id="UP000182259">
    <property type="component" value="Chromosome IV"/>
</dbReference>
<sequence length="299" mass="33276">MLPHKDQSFISVPVSRVGLSTRLNQLNGLNNASRPTSRPGTPSYVTSSLNPTRNLPVSLTNIRSKINTKEDLDRFESLPIVVSLRDFETTFNDLSLLVSSFKEEEIAAKVDSLISISNNISKELDVLKHHQVLGTQIDLLKTQNSTLDTESKHILKELISCRADLKKLPRLPAKSTQKDPIEVSVQGLLNYAMKLAKFSKAPPTVMSQMIHPNNYVWPAEDALRRGMLAMASLKPDELIRAEIGEKSEPEDVEMEDAKEELPHYEARPTKPVENAALAPKEATPAALDLDLFDEDEDSD</sequence>
<dbReference type="PANTHER" id="PTHR13208">
    <property type="entry name" value="MEDIATOR OF RNA POLYMERASE II TRANSCRIPTION SUBUNIT 4"/>
    <property type="match status" value="1"/>
</dbReference>
<feature type="region of interest" description="Disordered" evidence="9">
    <location>
        <begin position="244"/>
        <end position="299"/>
    </location>
</feature>
<keyword evidence="4 8" id="KW-0805">Transcription regulation</keyword>
<dbReference type="AlphaFoldDB" id="A0A1L0BXP4"/>
<dbReference type="PANTHER" id="PTHR13208:SF2">
    <property type="entry name" value="MEDIATOR OF RNA POLYMERASE II TRANSCRIPTION SUBUNIT 4"/>
    <property type="match status" value="1"/>
</dbReference>
<dbReference type="InterPro" id="IPR019258">
    <property type="entry name" value="Mediator_Med4"/>
</dbReference>
<keyword evidence="8" id="KW-0010">Activator</keyword>
<organism evidence="10 11">
    <name type="scientific">Sungouiella intermedia</name>
    <dbReference type="NCBI Taxonomy" id="45354"/>
    <lineage>
        <taxon>Eukaryota</taxon>
        <taxon>Fungi</taxon>
        <taxon>Dikarya</taxon>
        <taxon>Ascomycota</taxon>
        <taxon>Saccharomycotina</taxon>
        <taxon>Pichiomycetes</taxon>
        <taxon>Metschnikowiaceae</taxon>
        <taxon>Sungouiella</taxon>
    </lineage>
</organism>